<reference evidence="3" key="1">
    <citation type="submission" date="2016-10" db="EMBL/GenBank/DDBJ databases">
        <authorList>
            <person name="Varghese N."/>
            <person name="Submissions S."/>
        </authorList>
    </citation>
    <scope>NUCLEOTIDE SEQUENCE [LARGE SCALE GENOMIC DNA]</scope>
    <source>
        <strain evidence="3">IBRC-M10078</strain>
    </source>
</reference>
<keyword evidence="1" id="KW-0472">Membrane</keyword>
<dbReference type="InterPro" id="IPR021324">
    <property type="entry name" value="DUF2929"/>
</dbReference>
<evidence type="ECO:0000313" key="3">
    <source>
        <dbReference type="Proteomes" id="UP000199159"/>
    </source>
</evidence>
<keyword evidence="1" id="KW-0812">Transmembrane</keyword>
<dbReference type="Proteomes" id="UP000199159">
    <property type="component" value="Unassembled WGS sequence"/>
</dbReference>
<name>A0A1H0S8M7_9BACI</name>
<dbReference type="OrthoDB" id="2440739at2"/>
<keyword evidence="3" id="KW-1185">Reference proteome</keyword>
<evidence type="ECO:0000256" key="1">
    <source>
        <dbReference type="SAM" id="Phobius"/>
    </source>
</evidence>
<evidence type="ECO:0008006" key="4">
    <source>
        <dbReference type="Google" id="ProtNLM"/>
    </source>
</evidence>
<proteinExistence type="predicted"/>
<feature type="transmembrane region" description="Helical" evidence="1">
    <location>
        <begin position="32"/>
        <end position="52"/>
    </location>
</feature>
<dbReference type="EMBL" id="FNJU01000002">
    <property type="protein sequence ID" value="SDP37556.1"/>
    <property type="molecule type" value="Genomic_DNA"/>
</dbReference>
<accession>A0A1H0S8M7</accession>
<dbReference type="RefSeq" id="WP_090851214.1">
    <property type="nucleotide sequence ID" value="NZ_FNJU01000002.1"/>
</dbReference>
<gene>
    <name evidence="2" type="ORF">SAMN05216565_102576</name>
</gene>
<dbReference type="STRING" id="930152.SAMN05216565_102576"/>
<dbReference type="AlphaFoldDB" id="A0A1H0S8M7"/>
<protein>
    <recommendedName>
        <fullName evidence="4">DUF2929 domain-containing protein</fullName>
    </recommendedName>
</protein>
<sequence>MRYFWTFFWTFLLIQMVSYVVSSMQGGTYNFMLSTTIAIVAAVFIFITAALLPTPETTEEH</sequence>
<keyword evidence="1" id="KW-1133">Transmembrane helix</keyword>
<dbReference type="Pfam" id="PF11151">
    <property type="entry name" value="DUF2929"/>
    <property type="match status" value="1"/>
</dbReference>
<organism evidence="2 3">
    <name type="scientific">Litchfieldia salsa</name>
    <dbReference type="NCBI Taxonomy" id="930152"/>
    <lineage>
        <taxon>Bacteria</taxon>
        <taxon>Bacillati</taxon>
        <taxon>Bacillota</taxon>
        <taxon>Bacilli</taxon>
        <taxon>Bacillales</taxon>
        <taxon>Bacillaceae</taxon>
        <taxon>Litchfieldia</taxon>
    </lineage>
</organism>
<evidence type="ECO:0000313" key="2">
    <source>
        <dbReference type="EMBL" id="SDP37556.1"/>
    </source>
</evidence>